<evidence type="ECO:0000256" key="3">
    <source>
        <dbReference type="ARBA" id="ARBA00022490"/>
    </source>
</evidence>
<dbReference type="Gene3D" id="3.10.20.870">
    <property type="entry name" value="PFU (PLAA family ubiquitin binding), C-terminal domain"/>
    <property type="match status" value="1"/>
</dbReference>
<evidence type="ECO:0000259" key="7">
    <source>
        <dbReference type="PROSITE" id="PS51394"/>
    </source>
</evidence>
<dbReference type="SUPFAM" id="SSF50978">
    <property type="entry name" value="WD40 repeat-like"/>
    <property type="match status" value="1"/>
</dbReference>
<dbReference type="Gene3D" id="2.130.10.10">
    <property type="entry name" value="YVTN repeat-like/Quinoprotein amine dehydrogenase"/>
    <property type="match status" value="1"/>
</dbReference>
<reference evidence="9 10" key="1">
    <citation type="submission" date="2019-08" db="EMBL/GenBank/DDBJ databases">
        <authorList>
            <person name="Alioto T."/>
            <person name="Alioto T."/>
            <person name="Gomez Garrido J."/>
        </authorList>
    </citation>
    <scope>NUCLEOTIDE SEQUENCE [LARGE SCALE GENOMIC DNA]</scope>
</reference>
<dbReference type="GO" id="GO:0010992">
    <property type="term" value="P:ubiquitin recycling"/>
    <property type="evidence" value="ECO:0007669"/>
    <property type="project" value="TreeGrafter"/>
</dbReference>
<keyword evidence="4 6" id="KW-0853">WD repeat</keyword>
<dbReference type="InterPro" id="IPR015943">
    <property type="entry name" value="WD40/YVTN_repeat-like_dom_sf"/>
</dbReference>
<dbReference type="Proteomes" id="UP000325440">
    <property type="component" value="Unassembled WGS sequence"/>
</dbReference>
<dbReference type="Pfam" id="PF08324">
    <property type="entry name" value="PUL"/>
    <property type="match status" value="1"/>
</dbReference>
<dbReference type="InterPro" id="IPR015155">
    <property type="entry name" value="PFU"/>
</dbReference>
<dbReference type="GO" id="GO:0043130">
    <property type="term" value="F:ubiquitin binding"/>
    <property type="evidence" value="ECO:0007669"/>
    <property type="project" value="TreeGrafter"/>
</dbReference>
<dbReference type="AlphaFoldDB" id="A0A5E4N2W3"/>
<dbReference type="SUPFAM" id="SSF48371">
    <property type="entry name" value="ARM repeat"/>
    <property type="match status" value="1"/>
</dbReference>
<comment type="similarity">
    <text evidence="2">Belongs to the WD repeat PLAP family.</text>
</comment>
<evidence type="ECO:0000313" key="9">
    <source>
        <dbReference type="EMBL" id="VVC38156.1"/>
    </source>
</evidence>
<dbReference type="GO" id="GO:0005634">
    <property type="term" value="C:nucleus"/>
    <property type="evidence" value="ECO:0007669"/>
    <property type="project" value="TreeGrafter"/>
</dbReference>
<dbReference type="Gene3D" id="1.25.10.10">
    <property type="entry name" value="Leucine-rich Repeat Variant"/>
    <property type="match status" value="1"/>
</dbReference>
<dbReference type="OrthoDB" id="10265988at2759"/>
<dbReference type="InterPro" id="IPR016024">
    <property type="entry name" value="ARM-type_fold"/>
</dbReference>
<evidence type="ECO:0000259" key="8">
    <source>
        <dbReference type="PROSITE" id="PS51396"/>
    </source>
</evidence>
<protein>
    <submittedName>
        <fullName evidence="9">Armadillo-type fold,WD40-repeat-containing domain,Armadillo-like helical,PUL domain,WD40/YVTN repeat</fullName>
    </submittedName>
</protein>
<dbReference type="Pfam" id="PF00400">
    <property type="entry name" value="WD40"/>
    <property type="match status" value="6"/>
</dbReference>
<evidence type="ECO:0000256" key="6">
    <source>
        <dbReference type="PROSITE-ProRule" id="PRU00221"/>
    </source>
</evidence>
<comment type="subcellular location">
    <subcellularLocation>
        <location evidence="1">Cytoplasm</location>
    </subcellularLocation>
</comment>
<feature type="domain" description="PFU" evidence="7">
    <location>
        <begin position="375"/>
        <end position="467"/>
    </location>
</feature>
<dbReference type="PANTHER" id="PTHR19849:SF0">
    <property type="entry name" value="PHOSPHOLIPASE A-2-ACTIVATING PROTEIN"/>
    <property type="match status" value="1"/>
</dbReference>
<feature type="repeat" description="WD" evidence="6">
    <location>
        <begin position="9"/>
        <end position="40"/>
    </location>
</feature>
<dbReference type="PROSITE" id="PS51394">
    <property type="entry name" value="PFU"/>
    <property type="match status" value="1"/>
</dbReference>
<dbReference type="EMBL" id="CABPRJ010001464">
    <property type="protein sequence ID" value="VVC38156.1"/>
    <property type="molecule type" value="Genomic_DNA"/>
</dbReference>
<evidence type="ECO:0000256" key="4">
    <source>
        <dbReference type="ARBA" id="ARBA00022574"/>
    </source>
</evidence>
<keyword evidence="3" id="KW-0963">Cytoplasm</keyword>
<feature type="repeat" description="WD" evidence="6">
    <location>
        <begin position="197"/>
        <end position="237"/>
    </location>
</feature>
<dbReference type="InterPro" id="IPR001680">
    <property type="entry name" value="WD40_rpt"/>
</dbReference>
<dbReference type="InterPro" id="IPR036322">
    <property type="entry name" value="WD40_repeat_dom_sf"/>
</dbReference>
<keyword evidence="5" id="KW-0677">Repeat</keyword>
<keyword evidence="10" id="KW-1185">Reference proteome</keyword>
<evidence type="ECO:0000256" key="1">
    <source>
        <dbReference type="ARBA" id="ARBA00004496"/>
    </source>
</evidence>
<feature type="domain" description="PUL" evidence="8">
    <location>
        <begin position="490"/>
        <end position="746"/>
    </location>
</feature>
<dbReference type="PROSITE" id="PS50082">
    <property type="entry name" value="WD_REPEATS_2"/>
    <property type="match status" value="2"/>
</dbReference>
<evidence type="ECO:0000256" key="5">
    <source>
        <dbReference type="ARBA" id="ARBA00022737"/>
    </source>
</evidence>
<dbReference type="CDD" id="cd00200">
    <property type="entry name" value="WD40"/>
    <property type="match status" value="1"/>
</dbReference>
<accession>A0A5E4N2W3</accession>
<dbReference type="InterPro" id="IPR038122">
    <property type="entry name" value="PFU_sf"/>
</dbReference>
<sequence length="751" mass="84656">MEYKLSTVLVGHTLDVRGLTITNDGFIVSVARDRTVMLWKPNSEDNGFTNVHIFKQHQGFVMCVTALNNSEILPFGIILSGGNDKQIFGFVPHSFEPVLVETGHKGAVCKLNPGVLPDTFISSSWDSTARLWKIIKESEKRYLAVLISICNGHSMAVWSAIQLSTKHLITGSADKTIHVHVIVFGKHDKSTTIIKKLTGHTDCVRDLASLKENEFLSCSNDATVKHWNQLTGECLQTFHSHPSYIYSLWVDPLNSIFVTGGEDRYVNVQQNSEQQVILHPAQSIWSVAVLPNSDIVTGSSDGVIRIFSTDFKRQASDEELTAFQQEVENVNQIAEKENDELSIEGLPGPDKLLISGKTDNELVTINENGKRVVYKWLSDKLIWEKVEDFTNDKIKVAHEGKEYDYMWNVDIQDNMPSLKLLYNKTEDPWSVAQKFIHTNSLPQSYLETIAKFIISNAKLNPNEVSAVSLNNVDPYTGNARYVPTSSNPSAFFPQTDYIKFDHGKIDVIFNKLESFNAELKEEFYKLSENELLSILSLLQSNVDPDIDTVNLLMSLVCDWPHEILFPVLDIIRLAVRNKNINDILSSDDIIIKKLLPHIQNIENPINQMLSIRCLCNLMFHEKGELLILKHYELILIFIQKLEKENLSQKHLQVAIATFLLNLSVMIKQSEDAMAIQNITNTISALCLKLSEPNAIKRCFVAIGTLLSLKNPPTLSTEIQDYIELIIALPSSETSDIITCCKDIKNILRNSC</sequence>
<dbReference type="Pfam" id="PF09070">
    <property type="entry name" value="PFU"/>
    <property type="match status" value="1"/>
</dbReference>
<dbReference type="GO" id="GO:0005737">
    <property type="term" value="C:cytoplasm"/>
    <property type="evidence" value="ECO:0007669"/>
    <property type="project" value="UniProtKB-SubCell"/>
</dbReference>
<evidence type="ECO:0000313" key="10">
    <source>
        <dbReference type="Proteomes" id="UP000325440"/>
    </source>
</evidence>
<dbReference type="InterPro" id="IPR011989">
    <property type="entry name" value="ARM-like"/>
</dbReference>
<dbReference type="PANTHER" id="PTHR19849">
    <property type="entry name" value="PHOSPHOLIPASE A-2-ACTIVATING PROTEIN"/>
    <property type="match status" value="1"/>
</dbReference>
<gene>
    <name evidence="9" type="ORF">CINCED_3A021224</name>
</gene>
<dbReference type="GO" id="GO:0043161">
    <property type="term" value="P:proteasome-mediated ubiquitin-dependent protein catabolic process"/>
    <property type="evidence" value="ECO:0007669"/>
    <property type="project" value="TreeGrafter"/>
</dbReference>
<organism evidence="9 10">
    <name type="scientific">Cinara cedri</name>
    <dbReference type="NCBI Taxonomy" id="506608"/>
    <lineage>
        <taxon>Eukaryota</taxon>
        <taxon>Metazoa</taxon>
        <taxon>Ecdysozoa</taxon>
        <taxon>Arthropoda</taxon>
        <taxon>Hexapoda</taxon>
        <taxon>Insecta</taxon>
        <taxon>Pterygota</taxon>
        <taxon>Neoptera</taxon>
        <taxon>Paraneoptera</taxon>
        <taxon>Hemiptera</taxon>
        <taxon>Sternorrhyncha</taxon>
        <taxon>Aphidomorpha</taxon>
        <taxon>Aphidoidea</taxon>
        <taxon>Aphididae</taxon>
        <taxon>Lachninae</taxon>
        <taxon>Cinara</taxon>
    </lineage>
</organism>
<evidence type="ECO:0000256" key="2">
    <source>
        <dbReference type="ARBA" id="ARBA00008495"/>
    </source>
</evidence>
<dbReference type="SMART" id="SM00320">
    <property type="entry name" value="WD40"/>
    <property type="match status" value="6"/>
</dbReference>
<dbReference type="PROSITE" id="PS51396">
    <property type="entry name" value="PUL"/>
    <property type="match status" value="1"/>
</dbReference>
<name>A0A5E4N2W3_9HEMI</name>
<proteinExistence type="inferred from homology"/>
<dbReference type="InterPro" id="IPR013535">
    <property type="entry name" value="PUL_dom"/>
</dbReference>